<accession>A0A8A2VFH4</accession>
<feature type="coiled-coil region" evidence="1">
    <location>
        <begin position="108"/>
        <end position="135"/>
    </location>
</feature>
<feature type="compositionally biased region" description="Basic and acidic residues" evidence="2">
    <location>
        <begin position="1"/>
        <end position="12"/>
    </location>
</feature>
<dbReference type="GeneID" id="63185728"/>
<feature type="domain" description="DUF488" evidence="3">
    <location>
        <begin position="41"/>
        <end position="160"/>
    </location>
</feature>
<evidence type="ECO:0000256" key="2">
    <source>
        <dbReference type="SAM" id="MobiDB-lite"/>
    </source>
</evidence>
<keyword evidence="5" id="KW-1185">Reference proteome</keyword>
<dbReference type="KEGG" id="hakz:J0X25_00445"/>
<dbReference type="AlphaFoldDB" id="A0A8A2VFH4"/>
<organism evidence="4 5">
    <name type="scientific">Haloterrigena alkaliphila</name>
    <dbReference type="NCBI Taxonomy" id="2816475"/>
    <lineage>
        <taxon>Archaea</taxon>
        <taxon>Methanobacteriati</taxon>
        <taxon>Methanobacteriota</taxon>
        <taxon>Stenosarchaea group</taxon>
        <taxon>Halobacteria</taxon>
        <taxon>Halobacteriales</taxon>
        <taxon>Natrialbaceae</taxon>
        <taxon>Haloterrigena</taxon>
    </lineage>
</organism>
<dbReference type="Proteomes" id="UP000663203">
    <property type="component" value="Chromosome"/>
</dbReference>
<name>A0A8A2VFH4_9EURY</name>
<reference evidence="4 5" key="1">
    <citation type="submission" date="2021-03" db="EMBL/GenBank/DDBJ databases">
        <title>Haloterrigena longa sp. nov. and Haloterrigena limicola sp. nov., extremely halophilic archaea isolated from a salt lake.</title>
        <authorList>
            <person name="Henglin C."/>
        </authorList>
    </citation>
    <scope>NUCLEOTIDE SEQUENCE [LARGE SCALE GENOMIC DNA]</scope>
    <source>
        <strain evidence="4 5">KZCA68</strain>
    </source>
</reference>
<evidence type="ECO:0000256" key="1">
    <source>
        <dbReference type="SAM" id="Coils"/>
    </source>
</evidence>
<proteinExistence type="predicted"/>
<gene>
    <name evidence="4" type="ORF">J0X25_00445</name>
</gene>
<dbReference type="Pfam" id="PF22751">
    <property type="entry name" value="DUF488-N3a"/>
    <property type="match status" value="1"/>
</dbReference>
<evidence type="ECO:0000313" key="4">
    <source>
        <dbReference type="EMBL" id="QSW99460.1"/>
    </source>
</evidence>
<protein>
    <submittedName>
        <fullName evidence="4">DUF488 domain-containing protein</fullName>
    </submittedName>
</protein>
<keyword evidence="1" id="KW-0175">Coiled coil</keyword>
<dbReference type="EMBL" id="CP071462">
    <property type="protein sequence ID" value="QSW99460.1"/>
    <property type="molecule type" value="Genomic_DNA"/>
</dbReference>
<evidence type="ECO:0000259" key="3">
    <source>
        <dbReference type="Pfam" id="PF22751"/>
    </source>
</evidence>
<dbReference type="RefSeq" id="WP_207289067.1">
    <property type="nucleotide sequence ID" value="NZ_CP071462.1"/>
</dbReference>
<sequence length="161" mass="17917">MADADERERASEDGTGETVDAGTLADTYVAAIQHDLVELPTETTLVGVVRQPTPWFHGAVDENHPELGPPSALLESFRQREEDMKMQGLCEEGAHNAAWDEVGFEAQYREYLEGSDEAQAALEELESRLEDGESLALVCFENTAKKRCHRTILRDVLAERN</sequence>
<dbReference type="InterPro" id="IPR054495">
    <property type="entry name" value="DUF488-N3a"/>
</dbReference>
<feature type="region of interest" description="Disordered" evidence="2">
    <location>
        <begin position="1"/>
        <end position="22"/>
    </location>
</feature>
<evidence type="ECO:0000313" key="5">
    <source>
        <dbReference type="Proteomes" id="UP000663203"/>
    </source>
</evidence>